<reference evidence="2 3" key="1">
    <citation type="submission" date="2015-04" db="EMBL/GenBank/DDBJ databases">
        <title>Complete genome sequence of Schizopora paradoxa KUC8140, a cosmopolitan wood degrader in East Asia.</title>
        <authorList>
            <consortium name="DOE Joint Genome Institute"/>
            <person name="Min B."/>
            <person name="Park H."/>
            <person name="Jang Y."/>
            <person name="Kim J.-J."/>
            <person name="Kim K.H."/>
            <person name="Pangilinan J."/>
            <person name="Lipzen A."/>
            <person name="Riley R."/>
            <person name="Grigoriev I.V."/>
            <person name="Spatafora J.W."/>
            <person name="Choi I.-G."/>
        </authorList>
    </citation>
    <scope>NUCLEOTIDE SEQUENCE [LARGE SCALE GENOMIC DNA]</scope>
    <source>
        <strain evidence="2 3">KUC8140</strain>
    </source>
</reference>
<feature type="compositionally biased region" description="Basic and acidic residues" evidence="1">
    <location>
        <begin position="1"/>
        <end position="32"/>
    </location>
</feature>
<dbReference type="AlphaFoldDB" id="A0A0H2RBW3"/>
<organism evidence="2 3">
    <name type="scientific">Schizopora paradoxa</name>
    <dbReference type="NCBI Taxonomy" id="27342"/>
    <lineage>
        <taxon>Eukaryota</taxon>
        <taxon>Fungi</taxon>
        <taxon>Dikarya</taxon>
        <taxon>Basidiomycota</taxon>
        <taxon>Agaricomycotina</taxon>
        <taxon>Agaricomycetes</taxon>
        <taxon>Hymenochaetales</taxon>
        <taxon>Schizoporaceae</taxon>
        <taxon>Schizopora</taxon>
    </lineage>
</organism>
<name>A0A0H2RBW3_9AGAM</name>
<proteinExistence type="predicted"/>
<evidence type="ECO:0000313" key="3">
    <source>
        <dbReference type="Proteomes" id="UP000053477"/>
    </source>
</evidence>
<dbReference type="EMBL" id="KQ086058">
    <property type="protein sequence ID" value="KLO09370.1"/>
    <property type="molecule type" value="Genomic_DNA"/>
</dbReference>
<accession>A0A0H2RBW3</accession>
<dbReference type="InParanoid" id="A0A0H2RBW3"/>
<evidence type="ECO:0000256" key="1">
    <source>
        <dbReference type="SAM" id="MobiDB-lite"/>
    </source>
</evidence>
<gene>
    <name evidence="2" type="ORF">SCHPADRAFT_569961</name>
</gene>
<evidence type="ECO:0000313" key="2">
    <source>
        <dbReference type="EMBL" id="KLO09370.1"/>
    </source>
</evidence>
<protein>
    <submittedName>
        <fullName evidence="2">Uncharacterized protein</fullName>
    </submittedName>
</protein>
<sequence>METMRSRVDEERRGEEGRRVVRDLDGGEEERRGRKIGHTLKRRLRLSSSRPAFPLSTRRTHILTVFFAPRLLFIHPSSFQATVVESWNLPGNNTPTRQRRRHSHPTPILRHRPRNHIMRLDEIRTRRDDPTNSRLAFSRRWHSLPISPSPSFFTARRAGNNVESYPQTTDWPMSMSTSTIED</sequence>
<keyword evidence="3" id="KW-1185">Reference proteome</keyword>
<feature type="region of interest" description="Disordered" evidence="1">
    <location>
        <begin position="1"/>
        <end position="33"/>
    </location>
</feature>
<dbReference type="Proteomes" id="UP000053477">
    <property type="component" value="Unassembled WGS sequence"/>
</dbReference>
<feature type="region of interest" description="Disordered" evidence="1">
    <location>
        <begin position="163"/>
        <end position="182"/>
    </location>
</feature>